<accession>A0A915KKA8</accession>
<evidence type="ECO:0000256" key="1">
    <source>
        <dbReference type="SAM" id="MobiDB-lite"/>
    </source>
</evidence>
<protein>
    <submittedName>
        <fullName evidence="3">Uncharacterized protein</fullName>
    </submittedName>
</protein>
<dbReference type="Proteomes" id="UP000887565">
    <property type="component" value="Unplaced"/>
</dbReference>
<keyword evidence="2" id="KW-1185">Reference proteome</keyword>
<reference evidence="3" key="1">
    <citation type="submission" date="2022-11" db="UniProtKB">
        <authorList>
            <consortium name="WormBaseParasite"/>
        </authorList>
    </citation>
    <scope>IDENTIFICATION</scope>
</reference>
<sequence>MCAAVQHAVFKHVARKLIRAFEYVKLRGRMALQPDLEFDQKEIGKKDHDTSLYPRTLIFEPNLENFRNGLEKWNAGIDIMYNAPMTYYVEPRCPIGEDISQQISRYGLSRYVLNHTHSSLKINYDFNKPVPDRRTKKNNNNNNVEISSTEEEKVAEMQ</sequence>
<evidence type="ECO:0000313" key="3">
    <source>
        <dbReference type="WBParaSite" id="nRc.2.0.1.t38447-RA"/>
    </source>
</evidence>
<proteinExistence type="predicted"/>
<organism evidence="2 3">
    <name type="scientific">Romanomermis culicivorax</name>
    <name type="common">Nematode worm</name>
    <dbReference type="NCBI Taxonomy" id="13658"/>
    <lineage>
        <taxon>Eukaryota</taxon>
        <taxon>Metazoa</taxon>
        <taxon>Ecdysozoa</taxon>
        <taxon>Nematoda</taxon>
        <taxon>Enoplea</taxon>
        <taxon>Dorylaimia</taxon>
        <taxon>Mermithida</taxon>
        <taxon>Mermithoidea</taxon>
        <taxon>Mermithidae</taxon>
        <taxon>Romanomermis</taxon>
    </lineage>
</organism>
<evidence type="ECO:0000313" key="2">
    <source>
        <dbReference type="Proteomes" id="UP000887565"/>
    </source>
</evidence>
<feature type="region of interest" description="Disordered" evidence="1">
    <location>
        <begin position="131"/>
        <end position="158"/>
    </location>
</feature>
<name>A0A915KKA8_ROMCU</name>
<dbReference type="WBParaSite" id="nRc.2.0.1.t38447-RA">
    <property type="protein sequence ID" value="nRc.2.0.1.t38447-RA"/>
    <property type="gene ID" value="nRc.2.0.1.g38447"/>
</dbReference>
<dbReference type="AlphaFoldDB" id="A0A915KKA8"/>